<dbReference type="EMBL" id="GDJX01014706">
    <property type="protein sequence ID" value="JAT53230.1"/>
    <property type="molecule type" value="Transcribed_RNA"/>
</dbReference>
<feature type="domain" description="CRC" evidence="5">
    <location>
        <begin position="501"/>
        <end position="626"/>
    </location>
</feature>
<dbReference type="PANTHER" id="PTHR46159">
    <property type="entry name" value="PROTEIN TESMIN/TSO1-LIKE CXC 2"/>
    <property type="match status" value="1"/>
</dbReference>
<keyword evidence="3" id="KW-0539">Nucleus</keyword>
<evidence type="ECO:0000256" key="3">
    <source>
        <dbReference type="ARBA" id="ARBA00023242"/>
    </source>
</evidence>
<evidence type="ECO:0000256" key="4">
    <source>
        <dbReference type="SAM" id="MobiDB-lite"/>
    </source>
</evidence>
<dbReference type="SMART" id="SM01114">
    <property type="entry name" value="CXC"/>
    <property type="match status" value="2"/>
</dbReference>
<comment type="similarity">
    <text evidence="2">Belongs to the lin-54 family.</text>
</comment>
<evidence type="ECO:0000259" key="5">
    <source>
        <dbReference type="PROSITE" id="PS51634"/>
    </source>
</evidence>
<evidence type="ECO:0000256" key="1">
    <source>
        <dbReference type="ARBA" id="ARBA00004123"/>
    </source>
</evidence>
<dbReference type="GO" id="GO:0005634">
    <property type="term" value="C:nucleus"/>
    <property type="evidence" value="ECO:0007669"/>
    <property type="project" value="UniProtKB-SubCell"/>
</dbReference>
<feature type="region of interest" description="Disordered" evidence="4">
    <location>
        <begin position="468"/>
        <end position="490"/>
    </location>
</feature>
<accession>A0A1D1Z8B6</accession>
<dbReference type="InterPro" id="IPR005172">
    <property type="entry name" value="CRC"/>
</dbReference>
<dbReference type="AlphaFoldDB" id="A0A1D1Z8B6"/>
<dbReference type="PANTHER" id="PTHR46159:SF12">
    <property type="entry name" value="PROTEIN TESMIN_TSO1-LIKE CXC 3-RELATED"/>
    <property type="match status" value="1"/>
</dbReference>
<evidence type="ECO:0000313" key="7">
    <source>
        <dbReference type="EMBL" id="JAT63097.1"/>
    </source>
</evidence>
<dbReference type="EMBL" id="GDJX01004839">
    <property type="protein sequence ID" value="JAT63097.1"/>
    <property type="molecule type" value="Transcribed_RNA"/>
</dbReference>
<dbReference type="PROSITE" id="PS51634">
    <property type="entry name" value="CRC"/>
    <property type="match status" value="1"/>
</dbReference>
<feature type="region of interest" description="Disordered" evidence="4">
    <location>
        <begin position="745"/>
        <end position="771"/>
    </location>
</feature>
<dbReference type="InterPro" id="IPR044522">
    <property type="entry name" value="TSO1-like"/>
</dbReference>
<reference evidence="7" key="1">
    <citation type="submission" date="2015-07" db="EMBL/GenBank/DDBJ databases">
        <title>Transcriptome Assembly of Anthurium amnicola.</title>
        <authorList>
            <person name="Suzuki J."/>
        </authorList>
    </citation>
    <scope>NUCLEOTIDE SEQUENCE</scope>
</reference>
<evidence type="ECO:0000313" key="6">
    <source>
        <dbReference type="EMBL" id="JAT53230.1"/>
    </source>
</evidence>
<name>A0A1D1Z8B6_9ARAE</name>
<sequence length="815" mass="89727">MDTPERGGQQHPGTAFSRVEDSPVFSYISSLSPIKPVKSLHITQTLHSWNFSSIPSVFTSPHLNTQKECRLSIRYPILDLPAAEIPTDNGDDKNLTPGVSNLVKLSECVIDVQENCGVRCSLNEAPVDPPEEECPSLPVKLPRSLEYYCGSPNHNTTPCCGTKVDFKRVRGCLVDFVHSDQDEQKDCADEIEIEGTHHHGESKDDVPGSDWENLIGDDSVNLFLFDSSIESEACKEYCQRTRDHVANYFTSSSSNISEHNINDPQKGQQDVSLGQCLQNFMLELPGDHAEEVEEQTDSEHTPQVAPSCPNKIVISGQVEKMDDESGHHWPLSCQVNYQHHRVFRRRCLVFEVAGSNTPSDSKNNSTSFPVNIKSASGDRQLTSSKHGLGPQPHVLPSIGLHLNSLAATSKERILTEDKLPSGRQLMSISCSPGTCSSLTTVQNHSSSSLVAEKATCASSEVESFPAMQNSLDTPTIGTEELNHSSPKKKKCKQENGGENEACKRCNCKKSKCLKLYCECFAAGVYCVEPCACQGCLNKPIHEDTVLATRKQIESRNPLAFAPKVVRTSVPAVEISEDTNKTPASARHKRGCNCKKSSCLKKYCECYQGGVGCSISCRCEGCKNKFGKRDCLLTMGNEDNQHEEEKLDVCETDGDNQIEIQHDPDVHKDDKHFPESVPSISPSFQICRPSVGLPFLSSGKPPRSSLLSIGSSPLLNTCRTLKKSGIVKSRFEKHFQIVPEDETPEILRGNSSPINVGKVASPNRKRISPPHHEIRLSPSRKCGRKLILRSIPSFPPLTNDAINELPINYPKPSTNS</sequence>
<gene>
    <name evidence="7" type="primary">mip120_0</name>
    <name evidence="6" type="synonym">mip120_2</name>
    <name evidence="6" type="ORF">g.51525</name>
    <name evidence="7" type="ORF">g.51526</name>
</gene>
<comment type="subcellular location">
    <subcellularLocation>
        <location evidence="1">Nucleus</location>
    </subcellularLocation>
</comment>
<dbReference type="InterPro" id="IPR033467">
    <property type="entry name" value="Tesmin/TSO1-like_CXC"/>
</dbReference>
<organism evidence="7">
    <name type="scientific">Anthurium amnicola</name>
    <dbReference type="NCBI Taxonomy" id="1678845"/>
    <lineage>
        <taxon>Eukaryota</taxon>
        <taxon>Viridiplantae</taxon>
        <taxon>Streptophyta</taxon>
        <taxon>Embryophyta</taxon>
        <taxon>Tracheophyta</taxon>
        <taxon>Spermatophyta</taxon>
        <taxon>Magnoliopsida</taxon>
        <taxon>Liliopsida</taxon>
        <taxon>Araceae</taxon>
        <taxon>Pothoideae</taxon>
        <taxon>Potheae</taxon>
        <taxon>Anthurium</taxon>
    </lineage>
</organism>
<protein>
    <submittedName>
        <fullName evidence="7">Protein lin-54</fullName>
    </submittedName>
</protein>
<dbReference type="GO" id="GO:0003700">
    <property type="term" value="F:DNA-binding transcription factor activity"/>
    <property type="evidence" value="ECO:0007669"/>
    <property type="project" value="InterPro"/>
</dbReference>
<proteinExistence type="inferred from homology"/>
<evidence type="ECO:0000256" key="2">
    <source>
        <dbReference type="ARBA" id="ARBA00007267"/>
    </source>
</evidence>
<dbReference type="Pfam" id="PF03638">
    <property type="entry name" value="TCR"/>
    <property type="match status" value="2"/>
</dbReference>